<evidence type="ECO:0000313" key="2">
    <source>
        <dbReference type="EMBL" id="TBU31464.1"/>
    </source>
</evidence>
<dbReference type="AlphaFoldDB" id="A0A4V2K2W1"/>
<protein>
    <recommendedName>
        <fullName evidence="1">Aminoglycoside phosphotransferase domain-containing protein</fullName>
    </recommendedName>
</protein>
<dbReference type="InterPro" id="IPR011009">
    <property type="entry name" value="Kinase-like_dom_sf"/>
</dbReference>
<dbReference type="PANTHER" id="PTHR21310:SF15">
    <property type="entry name" value="AMINOGLYCOSIDE PHOSPHOTRANSFERASE DOMAIN-CONTAINING PROTEIN"/>
    <property type="match status" value="1"/>
</dbReference>
<gene>
    <name evidence="2" type="ORF">BD311DRAFT_716785</name>
</gene>
<reference evidence="2" key="1">
    <citation type="submission" date="2019-01" db="EMBL/GenBank/DDBJ databases">
        <title>Draft genome sequences of three monokaryotic isolates of the white-rot basidiomycete fungus Dichomitus squalens.</title>
        <authorList>
            <consortium name="DOE Joint Genome Institute"/>
            <person name="Lopez S.C."/>
            <person name="Andreopoulos B."/>
            <person name="Pangilinan J."/>
            <person name="Lipzen A."/>
            <person name="Riley R."/>
            <person name="Ahrendt S."/>
            <person name="Ng V."/>
            <person name="Barry K."/>
            <person name="Daum C."/>
            <person name="Grigoriev I.V."/>
            <person name="Hilden K.S."/>
            <person name="Makela M.R."/>
            <person name="de Vries R.P."/>
        </authorList>
    </citation>
    <scope>NUCLEOTIDE SEQUENCE [LARGE SCALE GENOMIC DNA]</scope>
    <source>
        <strain evidence="2">OM18370.1</strain>
    </source>
</reference>
<accession>A0A4V2K2W1</accession>
<evidence type="ECO:0000259" key="1">
    <source>
        <dbReference type="Pfam" id="PF01636"/>
    </source>
</evidence>
<proteinExistence type="predicted"/>
<dbReference type="PANTHER" id="PTHR21310">
    <property type="entry name" value="AMINOGLYCOSIDE PHOSPHOTRANSFERASE-RELATED-RELATED"/>
    <property type="match status" value="1"/>
</dbReference>
<dbReference type="InterPro" id="IPR051678">
    <property type="entry name" value="AGP_Transferase"/>
</dbReference>
<dbReference type="Proteomes" id="UP000292957">
    <property type="component" value="Unassembled WGS sequence"/>
</dbReference>
<dbReference type="SUPFAM" id="SSF56112">
    <property type="entry name" value="Protein kinase-like (PK-like)"/>
    <property type="match status" value="1"/>
</dbReference>
<feature type="domain" description="Aminoglycoside phosphotransferase" evidence="1">
    <location>
        <begin position="201"/>
        <end position="229"/>
    </location>
</feature>
<dbReference type="Pfam" id="PF01636">
    <property type="entry name" value="APH"/>
    <property type="match status" value="1"/>
</dbReference>
<name>A0A4V2K2W1_9APHY</name>
<sequence length="277" mass="31661">MRALWFCLHSLRSSLRNTLLRAKLWLYLRLTVCGQRENQYKVRFFRFGIPLVFKRTDRLFSTEADALGFLNRVAPHLPIPKLIDTFQLDGASYAIITKIPGKTLIEQPDLDENVFATVKDEILGVIDELWRIPQPPNLSGKVMVSASGHGLPHPGVFYEHIGGPYESTLELYKTMSMALTTYPPDVLNPILEDRVVWQPVDLAMQNVLIQDGHLSGIIDWEDAGWLPRHWLLHRLRCPRPGCTGLWARYWILTHKFDPATEAAYSASLTQGLLMYPI</sequence>
<dbReference type="EMBL" id="ML143399">
    <property type="protein sequence ID" value="TBU31464.1"/>
    <property type="molecule type" value="Genomic_DNA"/>
</dbReference>
<dbReference type="OrthoDB" id="2906425at2759"/>
<dbReference type="InterPro" id="IPR002575">
    <property type="entry name" value="Aminoglycoside_PTrfase"/>
</dbReference>
<organism evidence="2">
    <name type="scientific">Dichomitus squalens</name>
    <dbReference type="NCBI Taxonomy" id="114155"/>
    <lineage>
        <taxon>Eukaryota</taxon>
        <taxon>Fungi</taxon>
        <taxon>Dikarya</taxon>
        <taxon>Basidiomycota</taxon>
        <taxon>Agaricomycotina</taxon>
        <taxon>Agaricomycetes</taxon>
        <taxon>Polyporales</taxon>
        <taxon>Polyporaceae</taxon>
        <taxon>Dichomitus</taxon>
    </lineage>
</organism>